<evidence type="ECO:0000259" key="1">
    <source>
        <dbReference type="Pfam" id="PF09917"/>
    </source>
</evidence>
<dbReference type="Pfam" id="PF09917">
    <property type="entry name" value="DUF2147"/>
    <property type="match status" value="1"/>
</dbReference>
<dbReference type="PANTHER" id="PTHR36919">
    <property type="entry name" value="BLR1215 PROTEIN"/>
    <property type="match status" value="1"/>
</dbReference>
<proteinExistence type="predicted"/>
<dbReference type="Proteomes" id="UP001589589">
    <property type="component" value="Unassembled WGS sequence"/>
</dbReference>
<keyword evidence="3" id="KW-1185">Reference proteome</keyword>
<dbReference type="RefSeq" id="WP_290265618.1">
    <property type="nucleotide sequence ID" value="NZ_JAUFQQ010000005.1"/>
</dbReference>
<name>A0ABV5FIB2_9FLAO</name>
<dbReference type="EMBL" id="JBHMEX010000012">
    <property type="protein sequence ID" value="MFB9062901.1"/>
    <property type="molecule type" value="Genomic_DNA"/>
</dbReference>
<comment type="caution">
    <text evidence="2">The sequence shown here is derived from an EMBL/GenBank/DDBJ whole genome shotgun (WGS) entry which is preliminary data.</text>
</comment>
<protein>
    <submittedName>
        <fullName evidence="2">DUF2147 domain-containing protein</fullName>
    </submittedName>
</protein>
<organism evidence="2 3">
    <name type="scientific">Flavobacterium branchiarum</name>
    <dbReference type="NCBI Taxonomy" id="1114870"/>
    <lineage>
        <taxon>Bacteria</taxon>
        <taxon>Pseudomonadati</taxon>
        <taxon>Bacteroidota</taxon>
        <taxon>Flavobacteriia</taxon>
        <taxon>Flavobacteriales</taxon>
        <taxon>Flavobacteriaceae</taxon>
        <taxon>Flavobacterium</taxon>
    </lineage>
</organism>
<evidence type="ECO:0000313" key="2">
    <source>
        <dbReference type="EMBL" id="MFB9062901.1"/>
    </source>
</evidence>
<evidence type="ECO:0000313" key="3">
    <source>
        <dbReference type="Proteomes" id="UP001589589"/>
    </source>
</evidence>
<dbReference type="InterPro" id="IPR019223">
    <property type="entry name" value="DUF2147"/>
</dbReference>
<dbReference type="PANTHER" id="PTHR36919:SF3">
    <property type="entry name" value="BLL5882 PROTEIN"/>
    <property type="match status" value="1"/>
</dbReference>
<feature type="domain" description="DUF2147" evidence="1">
    <location>
        <begin position="25"/>
        <end position="140"/>
    </location>
</feature>
<sequence>MKNWIVTMGLLFLVIGNVQSQSVLGKWKTVDDATGEAKSIVEVYEKSGKVYGKVVEILREDHKKDLCTSCSGVNKNKPILGMVIINDLKKDGKEYNSGTILDPTNGKVYKCYIELDSPDKLKLRGFIGFSLLGRTQYWTRVKN</sequence>
<dbReference type="Gene3D" id="2.40.128.520">
    <property type="match status" value="1"/>
</dbReference>
<gene>
    <name evidence="2" type="ORF">ACFFUQ_02640</name>
</gene>
<accession>A0ABV5FIB2</accession>
<reference evidence="2 3" key="1">
    <citation type="submission" date="2024-09" db="EMBL/GenBank/DDBJ databases">
        <authorList>
            <person name="Sun Q."/>
            <person name="Mori K."/>
        </authorList>
    </citation>
    <scope>NUCLEOTIDE SEQUENCE [LARGE SCALE GENOMIC DNA]</scope>
    <source>
        <strain evidence="2 3">CECT 7908</strain>
    </source>
</reference>